<protein>
    <recommendedName>
        <fullName evidence="5">Glycosyltransferase</fullName>
        <ecNumber evidence="5">2.4.1.-</ecNumber>
    </recommendedName>
</protein>
<dbReference type="CDD" id="cd03784">
    <property type="entry name" value="GT1_Gtf-like"/>
    <property type="match status" value="1"/>
</dbReference>
<dbReference type="AlphaFoldDB" id="A0A2I0ATT0"/>
<comment type="similarity">
    <text evidence="1 4">Belongs to the UDP-glycosyltransferase family.</text>
</comment>
<evidence type="ECO:0000256" key="2">
    <source>
        <dbReference type="ARBA" id="ARBA00022676"/>
    </source>
</evidence>
<dbReference type="Proteomes" id="UP000236161">
    <property type="component" value="Unassembled WGS sequence"/>
</dbReference>
<dbReference type="PANTHER" id="PTHR48046">
    <property type="entry name" value="UDP-GLYCOSYLTRANSFERASE 72E1"/>
    <property type="match status" value="1"/>
</dbReference>
<dbReference type="InterPro" id="IPR035595">
    <property type="entry name" value="UDP_glycos_trans_CS"/>
</dbReference>
<dbReference type="FunFam" id="3.40.50.2000:FF:000051">
    <property type="entry name" value="Glycosyltransferase"/>
    <property type="match status" value="1"/>
</dbReference>
<dbReference type="InterPro" id="IPR002213">
    <property type="entry name" value="UDP_glucos_trans"/>
</dbReference>
<sequence length="471" mass="51464">MENGVRRPHIAVLPTPGMGHLFPLAELAKLLVHRHHFTITFITFAASDNSATQAFLSTLPSSITSVALPPVPLDDIPDGATIETRMSIVTLRSLPSLRTVLLDLQSTTNLVAFLADFFAADGFHIARELGILYYMFIPSNLQFLTVMFELPALDAAIKCEFPELEEPVRLPGCVPIPGPEILTPLRNRSTEEYKWMLHHAALYRQAQGILVNSFVAIEPGPAKILTSEEQGRPPVYPVGPMIQARSAAGAEGAACLRWLDEQPAGSVIFVSFGSGGTLSRKQLWELAMGLEQSKQRFLWVVRSPCDEDSSSTYFTASTKENPLSYLPEGFTERTKEVGLVVPSWAPQIDVLGHAATGGFLSHCGWNSTLESVAHGVPMIAWPLFAEQTMNAVMLAEAVRIAIRPVAGEDGFFYRGEIARVVRELMEGEQGKAVRNRVWLLKEAAGAALSEEGSSLKALDEVAAKWKSFKAV</sequence>
<organism evidence="6 7">
    <name type="scientific">Apostasia shenzhenica</name>
    <dbReference type="NCBI Taxonomy" id="1088818"/>
    <lineage>
        <taxon>Eukaryota</taxon>
        <taxon>Viridiplantae</taxon>
        <taxon>Streptophyta</taxon>
        <taxon>Embryophyta</taxon>
        <taxon>Tracheophyta</taxon>
        <taxon>Spermatophyta</taxon>
        <taxon>Magnoliopsida</taxon>
        <taxon>Liliopsida</taxon>
        <taxon>Asparagales</taxon>
        <taxon>Orchidaceae</taxon>
        <taxon>Apostasioideae</taxon>
        <taxon>Apostasia</taxon>
    </lineage>
</organism>
<dbReference type="Gene3D" id="3.40.50.2000">
    <property type="entry name" value="Glycogen Phosphorylase B"/>
    <property type="match status" value="2"/>
</dbReference>
<name>A0A2I0ATT0_9ASPA</name>
<accession>A0A2I0ATT0</accession>
<dbReference type="EMBL" id="KZ451950">
    <property type="protein sequence ID" value="PKA58963.1"/>
    <property type="molecule type" value="Genomic_DNA"/>
</dbReference>
<evidence type="ECO:0000256" key="4">
    <source>
        <dbReference type="RuleBase" id="RU003718"/>
    </source>
</evidence>
<dbReference type="Pfam" id="PF00201">
    <property type="entry name" value="UDPGT"/>
    <property type="match status" value="1"/>
</dbReference>
<evidence type="ECO:0000256" key="1">
    <source>
        <dbReference type="ARBA" id="ARBA00009995"/>
    </source>
</evidence>
<keyword evidence="3 4" id="KW-0808">Transferase</keyword>
<evidence type="ECO:0000313" key="7">
    <source>
        <dbReference type="Proteomes" id="UP000236161"/>
    </source>
</evidence>
<keyword evidence="2 4" id="KW-0328">Glycosyltransferase</keyword>
<dbReference type="OrthoDB" id="5835829at2759"/>
<proteinExistence type="inferred from homology"/>
<reference evidence="6 7" key="1">
    <citation type="journal article" date="2017" name="Nature">
        <title>The Apostasia genome and the evolution of orchids.</title>
        <authorList>
            <person name="Zhang G.Q."/>
            <person name="Liu K.W."/>
            <person name="Li Z."/>
            <person name="Lohaus R."/>
            <person name="Hsiao Y.Y."/>
            <person name="Niu S.C."/>
            <person name="Wang J.Y."/>
            <person name="Lin Y.C."/>
            <person name="Xu Q."/>
            <person name="Chen L.J."/>
            <person name="Yoshida K."/>
            <person name="Fujiwara S."/>
            <person name="Wang Z.W."/>
            <person name="Zhang Y.Q."/>
            <person name="Mitsuda N."/>
            <person name="Wang M."/>
            <person name="Liu G.H."/>
            <person name="Pecoraro L."/>
            <person name="Huang H.X."/>
            <person name="Xiao X.J."/>
            <person name="Lin M."/>
            <person name="Wu X.Y."/>
            <person name="Wu W.L."/>
            <person name="Chen Y.Y."/>
            <person name="Chang S.B."/>
            <person name="Sakamoto S."/>
            <person name="Ohme-Takagi M."/>
            <person name="Yagi M."/>
            <person name="Zeng S.J."/>
            <person name="Shen C.Y."/>
            <person name="Yeh C.M."/>
            <person name="Luo Y.B."/>
            <person name="Tsai W.C."/>
            <person name="Van de Peer Y."/>
            <person name="Liu Z.J."/>
        </authorList>
    </citation>
    <scope>NUCLEOTIDE SEQUENCE [LARGE SCALE GENOMIC DNA]</scope>
    <source>
        <strain evidence="7">cv. Shenzhen</strain>
        <tissue evidence="6">Stem</tissue>
    </source>
</reference>
<dbReference type="FunFam" id="3.40.50.2000:FF:000054">
    <property type="entry name" value="Glycosyltransferase"/>
    <property type="match status" value="1"/>
</dbReference>
<gene>
    <name evidence="6" type="primary">AS</name>
    <name evidence="6" type="ORF">AXF42_Ash001056</name>
</gene>
<dbReference type="PANTHER" id="PTHR48046:SF6">
    <property type="entry name" value="GLYCOSYLTRANSFERASE"/>
    <property type="match status" value="1"/>
</dbReference>
<evidence type="ECO:0000256" key="5">
    <source>
        <dbReference type="RuleBase" id="RU362057"/>
    </source>
</evidence>
<dbReference type="GO" id="GO:0008194">
    <property type="term" value="F:UDP-glycosyltransferase activity"/>
    <property type="evidence" value="ECO:0007669"/>
    <property type="project" value="InterPro"/>
</dbReference>
<dbReference type="PROSITE" id="PS00375">
    <property type="entry name" value="UDPGT"/>
    <property type="match status" value="1"/>
</dbReference>
<evidence type="ECO:0000313" key="6">
    <source>
        <dbReference type="EMBL" id="PKA58963.1"/>
    </source>
</evidence>
<dbReference type="EC" id="2.4.1.-" evidence="5"/>
<evidence type="ECO:0000256" key="3">
    <source>
        <dbReference type="ARBA" id="ARBA00022679"/>
    </source>
</evidence>
<dbReference type="SUPFAM" id="SSF53756">
    <property type="entry name" value="UDP-Glycosyltransferase/glycogen phosphorylase"/>
    <property type="match status" value="1"/>
</dbReference>
<keyword evidence="7" id="KW-1185">Reference proteome</keyword>